<protein>
    <submittedName>
        <fullName evidence="1">Uncharacterized protein</fullName>
    </submittedName>
</protein>
<evidence type="ECO:0000313" key="2">
    <source>
        <dbReference type="Proteomes" id="UP001170310"/>
    </source>
</evidence>
<dbReference type="Proteomes" id="UP001170310">
    <property type="component" value="Unassembled WGS sequence"/>
</dbReference>
<dbReference type="RefSeq" id="WP_303522440.1">
    <property type="nucleotide sequence ID" value="NZ_JAUOQO010000594.1"/>
</dbReference>
<reference evidence="1" key="1">
    <citation type="submission" date="2023-07" db="EMBL/GenBank/DDBJ databases">
        <title>Genome content predicts the carbon catabolic preferences of heterotrophic bacteria.</title>
        <authorList>
            <person name="Gralka M."/>
        </authorList>
    </citation>
    <scope>NUCLEOTIDE SEQUENCE</scope>
    <source>
        <strain evidence="1">E2R20</strain>
    </source>
</reference>
<dbReference type="AlphaFoldDB" id="A0AAW7YWD4"/>
<feature type="non-terminal residue" evidence="1">
    <location>
        <position position="84"/>
    </location>
</feature>
<dbReference type="EMBL" id="JAUOQO010000594">
    <property type="protein sequence ID" value="MDO6575383.1"/>
    <property type="molecule type" value="Genomic_DNA"/>
</dbReference>
<organism evidence="1 2">
    <name type="scientific">Staphylococcus pasteuri_A</name>
    <dbReference type="NCBI Taxonomy" id="3062664"/>
    <lineage>
        <taxon>Bacteria</taxon>
        <taxon>Bacillati</taxon>
        <taxon>Bacillota</taxon>
        <taxon>Bacilli</taxon>
        <taxon>Bacillales</taxon>
        <taxon>Staphylococcaceae</taxon>
        <taxon>Staphylococcus</taxon>
    </lineage>
</organism>
<proteinExistence type="predicted"/>
<keyword evidence="2" id="KW-1185">Reference proteome</keyword>
<evidence type="ECO:0000313" key="1">
    <source>
        <dbReference type="EMBL" id="MDO6575383.1"/>
    </source>
</evidence>
<name>A0AAW7YWD4_9STAP</name>
<comment type="caution">
    <text evidence="1">The sequence shown here is derived from an EMBL/GenBank/DDBJ whole genome shotgun (WGS) entry which is preliminary data.</text>
</comment>
<sequence length="84" mass="9051">GYVTIWGSYHQDGNYGGLFGPRFDSDGARAGTEFQVNTTTAGSQTDGSVLGYSDGGFGVVWYDSYEIYYQRFDAAGELVGGETH</sequence>
<gene>
    <name evidence="1" type="ORF">Q4528_14800</name>
</gene>
<accession>A0AAW7YWD4</accession>
<feature type="non-terminal residue" evidence="1">
    <location>
        <position position="1"/>
    </location>
</feature>